<comment type="similarity">
    <text evidence="2 16">Belongs to the class-I pyridine nucleotide-disulfide oxidoreductase family.</text>
</comment>
<dbReference type="Gene3D" id="3.50.50.60">
    <property type="entry name" value="FAD/NAD(P)-binding domain"/>
    <property type="match status" value="2"/>
</dbReference>
<dbReference type="Pfam" id="PF02852">
    <property type="entry name" value="Pyr_redox_dim"/>
    <property type="match status" value="1"/>
</dbReference>
<evidence type="ECO:0000256" key="13">
    <source>
        <dbReference type="PIRSR" id="PIRSR000350-2"/>
    </source>
</evidence>
<sequence>MTETSADLVILGGGSGGYAAAFRAAELGLSVILVEKDKLGGTCLHRGCIPTKALLHAAEIADNARAGEQFGVKSVFEGVDMAGVHKYKDGVVSRLYKGLQGLAKAHKVTIVEGAGTLTSPTTVEVDGVTYTGRNVVLATGSYARTLPGLEITGRIITSDQALLLDTVPERAVVLGGGVIGVEFASIWASFGTDVTVVEALPRLVPSEDEFASKQLERAFRRRKIGFKTGVKFTGARQDDNGVEVSLENGETLAADVLLVAVGRGPNTAGHGFEEVGIALERGFVRTDERLRTNIDGVYAVGDIVAGLQLAHRGFAHGIFVAEQIAGLEPKPIDEAGIPRVTYSHPEVASVGLTEDAAKERYGSGVTTLTYDLGGNGKSQILKTSGAVKLVKAPDGPVVGVHMVGDRVGELIGEAQLIYNWEAFPEDVAPLIHAHPTQNEALGEAFLALAGKPLHVHA</sequence>
<dbReference type="InterPro" id="IPR012999">
    <property type="entry name" value="Pyr_OxRdtase_I_AS"/>
</dbReference>
<feature type="binding site" evidence="14">
    <location>
        <position position="52"/>
    </location>
    <ligand>
        <name>FAD</name>
        <dbReference type="ChEBI" id="CHEBI:57692"/>
    </ligand>
</feature>
<dbReference type="Pfam" id="PF07992">
    <property type="entry name" value="Pyr_redox_2"/>
    <property type="match status" value="1"/>
</dbReference>
<feature type="domain" description="Pyridine nucleotide-disulphide oxidoreductase dimerisation" evidence="17">
    <location>
        <begin position="337"/>
        <end position="444"/>
    </location>
</feature>
<gene>
    <name evidence="19" type="primary">lpdA</name>
    <name evidence="19" type="ORF">DIU77_12065</name>
</gene>
<feature type="binding site" evidence="14">
    <location>
        <position position="262"/>
    </location>
    <ligand>
        <name>NAD(+)</name>
        <dbReference type="ChEBI" id="CHEBI:57540"/>
    </ligand>
</feature>
<evidence type="ECO:0000256" key="14">
    <source>
        <dbReference type="PIRSR" id="PIRSR000350-3"/>
    </source>
</evidence>
<evidence type="ECO:0000256" key="3">
    <source>
        <dbReference type="ARBA" id="ARBA00012608"/>
    </source>
</evidence>
<evidence type="ECO:0000256" key="2">
    <source>
        <dbReference type="ARBA" id="ARBA00007532"/>
    </source>
</evidence>
<dbReference type="FunFam" id="3.30.390.30:FF:000001">
    <property type="entry name" value="Dihydrolipoyl dehydrogenase"/>
    <property type="match status" value="1"/>
</dbReference>
<comment type="caution">
    <text evidence="19">The sequence shown here is derived from an EMBL/GenBank/DDBJ whole genome shotgun (WGS) entry which is preliminary data.</text>
</comment>
<dbReference type="PIRSF" id="PIRSF000350">
    <property type="entry name" value="Mercury_reductase_MerA"/>
    <property type="match status" value="1"/>
</dbReference>
<feature type="binding site" evidence="14">
    <location>
        <position position="198"/>
    </location>
    <ligand>
        <name>NAD(+)</name>
        <dbReference type="ChEBI" id="CHEBI:57540"/>
    </ligand>
</feature>
<comment type="catalytic activity">
    <reaction evidence="12 16">
        <text>N(6)-[(R)-dihydrolipoyl]-L-lysyl-[protein] + NAD(+) = N(6)-[(R)-lipoyl]-L-lysyl-[protein] + NADH + H(+)</text>
        <dbReference type="Rhea" id="RHEA:15045"/>
        <dbReference type="Rhea" id="RHEA-COMP:10474"/>
        <dbReference type="Rhea" id="RHEA-COMP:10475"/>
        <dbReference type="ChEBI" id="CHEBI:15378"/>
        <dbReference type="ChEBI" id="CHEBI:57540"/>
        <dbReference type="ChEBI" id="CHEBI:57945"/>
        <dbReference type="ChEBI" id="CHEBI:83099"/>
        <dbReference type="ChEBI" id="CHEBI:83100"/>
        <dbReference type="EC" id="1.8.1.4"/>
    </reaction>
</comment>
<feature type="binding site" evidence="14">
    <location>
        <begin position="175"/>
        <end position="182"/>
    </location>
    <ligand>
        <name>NAD(+)</name>
        <dbReference type="ChEBI" id="CHEBI:57540"/>
    </ligand>
</feature>
<comment type="cofactor">
    <cofactor evidence="14 16">
        <name>FAD</name>
        <dbReference type="ChEBI" id="CHEBI:57692"/>
    </cofactor>
    <text evidence="14 16">Binds 1 FAD per subunit.</text>
</comment>
<dbReference type="GO" id="GO:0004148">
    <property type="term" value="F:dihydrolipoyl dehydrogenase (NADH) activity"/>
    <property type="evidence" value="ECO:0007669"/>
    <property type="project" value="UniProtKB-EC"/>
</dbReference>
<evidence type="ECO:0000256" key="15">
    <source>
        <dbReference type="PIRSR" id="PIRSR000350-4"/>
    </source>
</evidence>
<evidence type="ECO:0000256" key="8">
    <source>
        <dbReference type="ARBA" id="ARBA00023002"/>
    </source>
</evidence>
<dbReference type="PRINTS" id="PR00368">
    <property type="entry name" value="FADPNR"/>
</dbReference>
<dbReference type="EMBL" id="QGUI01000457">
    <property type="protein sequence ID" value="PZM95646.1"/>
    <property type="molecule type" value="Genomic_DNA"/>
</dbReference>
<dbReference type="InterPro" id="IPR023753">
    <property type="entry name" value="FAD/NAD-binding_dom"/>
</dbReference>
<evidence type="ECO:0000256" key="12">
    <source>
        <dbReference type="ARBA" id="ARBA00049187"/>
    </source>
</evidence>
<dbReference type="GO" id="GO:0006103">
    <property type="term" value="P:2-oxoglutarate metabolic process"/>
    <property type="evidence" value="ECO:0007669"/>
    <property type="project" value="TreeGrafter"/>
</dbReference>
<dbReference type="SUPFAM" id="SSF51905">
    <property type="entry name" value="FAD/NAD(P)-binding domain"/>
    <property type="match status" value="1"/>
</dbReference>
<dbReference type="InterPro" id="IPR036188">
    <property type="entry name" value="FAD/NAD-bd_sf"/>
</dbReference>
<name>A0A2W4LJ03_9PSEU</name>
<organism evidence="19">
    <name type="scientific">Thermocrispum agreste</name>
    <dbReference type="NCBI Taxonomy" id="37925"/>
    <lineage>
        <taxon>Bacteria</taxon>
        <taxon>Bacillati</taxon>
        <taxon>Actinomycetota</taxon>
        <taxon>Actinomycetes</taxon>
        <taxon>Pseudonocardiales</taxon>
        <taxon>Pseudonocardiaceae</taxon>
        <taxon>Thermocrispum</taxon>
    </lineage>
</organism>
<dbReference type="NCBIfam" id="TIGR01350">
    <property type="entry name" value="lipoamide_DH"/>
    <property type="match status" value="1"/>
</dbReference>
<dbReference type="InterPro" id="IPR004099">
    <property type="entry name" value="Pyr_nucl-diS_OxRdtase_dimer"/>
</dbReference>
<evidence type="ECO:0000259" key="17">
    <source>
        <dbReference type="Pfam" id="PF02852"/>
    </source>
</evidence>
<feature type="disulfide bond" description="Redox-active" evidence="15">
    <location>
        <begin position="43"/>
        <end position="48"/>
    </location>
</feature>
<evidence type="ECO:0000256" key="6">
    <source>
        <dbReference type="ARBA" id="ARBA00022630"/>
    </source>
</evidence>
<keyword evidence="5" id="KW-0963">Cytoplasm</keyword>
<dbReference type="GO" id="GO:0050660">
    <property type="term" value="F:flavin adenine dinucleotide binding"/>
    <property type="evidence" value="ECO:0007669"/>
    <property type="project" value="InterPro"/>
</dbReference>
<dbReference type="InterPro" id="IPR016156">
    <property type="entry name" value="FAD/NAD-linked_Rdtase_dimer_sf"/>
</dbReference>
<proteinExistence type="inferred from homology"/>
<dbReference type="PANTHER" id="PTHR22912">
    <property type="entry name" value="DISULFIDE OXIDOREDUCTASE"/>
    <property type="match status" value="1"/>
</dbReference>
<comment type="subcellular location">
    <subcellularLocation>
        <location evidence="1">Cytoplasm</location>
    </subcellularLocation>
</comment>
<evidence type="ECO:0000256" key="16">
    <source>
        <dbReference type="RuleBase" id="RU003692"/>
    </source>
</evidence>
<dbReference type="InterPro" id="IPR001100">
    <property type="entry name" value="Pyr_nuc-diS_OxRdtase"/>
</dbReference>
<keyword evidence="6 16" id="KW-0285">Flavoprotein</keyword>
<evidence type="ECO:0000256" key="5">
    <source>
        <dbReference type="ARBA" id="ARBA00022490"/>
    </source>
</evidence>
<evidence type="ECO:0000256" key="10">
    <source>
        <dbReference type="ARBA" id="ARBA00023157"/>
    </source>
</evidence>
<dbReference type="AlphaFoldDB" id="A0A2W4LJ03"/>
<dbReference type="Gene3D" id="3.30.390.30">
    <property type="match status" value="1"/>
</dbReference>
<reference evidence="19" key="1">
    <citation type="submission" date="2018-05" db="EMBL/GenBank/DDBJ databases">
        <authorList>
            <person name="Lanie J.A."/>
            <person name="Ng W.-L."/>
            <person name="Kazmierczak K.M."/>
            <person name="Andrzejewski T.M."/>
            <person name="Davidsen T.M."/>
            <person name="Wayne K.J."/>
            <person name="Tettelin H."/>
            <person name="Glass J.I."/>
            <person name="Rusch D."/>
            <person name="Podicherti R."/>
            <person name="Tsui H.-C.T."/>
            <person name="Winkler M.E."/>
        </authorList>
    </citation>
    <scope>NUCLEOTIDE SEQUENCE</scope>
    <source>
        <strain evidence="19">ZC4RG45</strain>
    </source>
</reference>
<keyword evidence="9 14" id="KW-0520">NAD</keyword>
<evidence type="ECO:0000256" key="1">
    <source>
        <dbReference type="ARBA" id="ARBA00004496"/>
    </source>
</evidence>
<keyword evidence="11 16" id="KW-0676">Redox-active center</keyword>
<dbReference type="PRINTS" id="PR00411">
    <property type="entry name" value="PNDRDTASEI"/>
</dbReference>
<feature type="binding site" evidence="14">
    <location>
        <position position="302"/>
    </location>
    <ligand>
        <name>FAD</name>
        <dbReference type="ChEBI" id="CHEBI:57692"/>
    </ligand>
</feature>
<keyword evidence="10" id="KW-1015">Disulfide bond</keyword>
<evidence type="ECO:0000256" key="4">
    <source>
        <dbReference type="ARBA" id="ARBA00016961"/>
    </source>
</evidence>
<protein>
    <recommendedName>
        <fullName evidence="4 16">Dihydrolipoyl dehydrogenase</fullName>
        <ecNumber evidence="3 16">1.8.1.4</ecNumber>
    </recommendedName>
</protein>
<comment type="miscellaneous">
    <text evidence="16">The active site is a redox-active disulfide bond.</text>
</comment>
<evidence type="ECO:0000313" key="19">
    <source>
        <dbReference type="EMBL" id="PZM95646.1"/>
    </source>
</evidence>
<evidence type="ECO:0000256" key="11">
    <source>
        <dbReference type="ARBA" id="ARBA00023284"/>
    </source>
</evidence>
<dbReference type="STRING" id="1111738.GCA_000427905_00673"/>
<dbReference type="PANTHER" id="PTHR22912:SF217">
    <property type="entry name" value="DIHYDROLIPOYL DEHYDROGENASE"/>
    <property type="match status" value="1"/>
</dbReference>
<feature type="domain" description="FAD/NAD(P)-binding" evidence="18">
    <location>
        <begin position="7"/>
        <end position="317"/>
    </location>
</feature>
<feature type="binding site" evidence="14">
    <location>
        <begin position="139"/>
        <end position="141"/>
    </location>
    <ligand>
        <name>FAD</name>
        <dbReference type="ChEBI" id="CHEBI:57692"/>
    </ligand>
</feature>
<dbReference type="InterPro" id="IPR050151">
    <property type="entry name" value="Class-I_Pyr_Nuc-Dis_Oxidored"/>
</dbReference>
<feature type="binding site" evidence="14">
    <location>
        <position position="115"/>
    </location>
    <ligand>
        <name>FAD</name>
        <dbReference type="ChEBI" id="CHEBI:57692"/>
    </ligand>
</feature>
<dbReference type="PROSITE" id="PS00076">
    <property type="entry name" value="PYRIDINE_REDOX_1"/>
    <property type="match status" value="1"/>
</dbReference>
<keyword evidence="14" id="KW-0547">Nucleotide-binding</keyword>
<keyword evidence="7 14" id="KW-0274">FAD</keyword>
<evidence type="ECO:0000256" key="9">
    <source>
        <dbReference type="ARBA" id="ARBA00023027"/>
    </source>
</evidence>
<accession>A0A2W4LJ03</accession>
<evidence type="ECO:0000259" key="18">
    <source>
        <dbReference type="Pfam" id="PF07992"/>
    </source>
</evidence>
<evidence type="ECO:0000256" key="7">
    <source>
        <dbReference type="ARBA" id="ARBA00022827"/>
    </source>
</evidence>
<dbReference type="SUPFAM" id="SSF55424">
    <property type="entry name" value="FAD/NAD-linked reductases, dimerisation (C-terminal) domain"/>
    <property type="match status" value="1"/>
</dbReference>
<feature type="active site" description="Proton acceptor" evidence="13">
    <location>
        <position position="434"/>
    </location>
</feature>
<dbReference type="EC" id="1.8.1.4" evidence="3 16"/>
<keyword evidence="8 16" id="KW-0560">Oxidoreductase</keyword>
<dbReference type="InterPro" id="IPR006258">
    <property type="entry name" value="Lipoamide_DH"/>
</dbReference>
<dbReference type="GO" id="GO:0005737">
    <property type="term" value="C:cytoplasm"/>
    <property type="evidence" value="ECO:0007669"/>
    <property type="project" value="UniProtKB-SubCell"/>
</dbReference>